<feature type="transmembrane region" description="Helical" evidence="1">
    <location>
        <begin position="93"/>
        <end position="110"/>
    </location>
</feature>
<dbReference type="EMBL" id="CP134537">
    <property type="protein sequence ID" value="WNH07735.1"/>
    <property type="molecule type" value="Genomic_DNA"/>
</dbReference>
<feature type="transmembrane region" description="Helical" evidence="1">
    <location>
        <begin position="331"/>
        <end position="351"/>
    </location>
</feature>
<name>A0ABY9XPA8_9FLAO</name>
<evidence type="ECO:0000313" key="2">
    <source>
        <dbReference type="EMBL" id="WNH07735.1"/>
    </source>
</evidence>
<feature type="transmembrane region" description="Helical" evidence="1">
    <location>
        <begin position="270"/>
        <end position="290"/>
    </location>
</feature>
<feature type="transmembrane region" description="Helical" evidence="1">
    <location>
        <begin position="52"/>
        <end position="81"/>
    </location>
</feature>
<feature type="transmembrane region" description="Helical" evidence="1">
    <location>
        <begin position="302"/>
        <end position="319"/>
    </location>
</feature>
<keyword evidence="1" id="KW-0472">Membrane</keyword>
<reference evidence="2 3" key="1">
    <citation type="submission" date="2023-09" db="EMBL/GenBank/DDBJ databases">
        <title>Thalassobella suaedae gen. nov., sp. nov., a marine bacterium of the family Flavobacteriaceae isolated from a halophyte Suaeda japonica.</title>
        <authorList>
            <person name="Lee S.Y."/>
            <person name="Hwang C.Y."/>
        </authorList>
    </citation>
    <scope>NUCLEOTIDE SEQUENCE [LARGE SCALE GENOMIC DNA]</scope>
    <source>
        <strain evidence="2 3">HL-DH14</strain>
    </source>
</reference>
<feature type="transmembrane region" description="Helical" evidence="1">
    <location>
        <begin position="363"/>
        <end position="384"/>
    </location>
</feature>
<accession>A0ABY9XPA8</accession>
<gene>
    <name evidence="2" type="ORF">RHP51_11030</name>
</gene>
<feature type="transmembrane region" description="Helical" evidence="1">
    <location>
        <begin position="22"/>
        <end position="40"/>
    </location>
</feature>
<evidence type="ECO:0000313" key="3">
    <source>
        <dbReference type="Proteomes" id="UP001302806"/>
    </source>
</evidence>
<dbReference type="Proteomes" id="UP001302806">
    <property type="component" value="Chromosome"/>
</dbReference>
<sequence length="462" mass="53547">MKKISLILGALLFSTLFYKQDIGLNLALFSIISIIVLAIYNTKAFKQKGTIAFCMVSLITALAIFLYKSNLSIIANCIAFFTLIGHVSEHDSSIYINWLNGLYTFIAGFFHRNFNVIESQEKVVSKKKIDYLHWIKIIGIPVTVIIIFTLLYKDGNPMFKDIISEIDFGFINFQWLLFASLGYYLLYNISKPIQVNPATEIDLRTGNDLTNKGKLSIEVVKKENQLALVLIVLLNLLILFFLITDIAYLISANDFRASSFSSQVHNGINALIASIIIAIVIILYFFRGNLNFYKDNKNLKNVAYIWIILNTILVVNIVIKDCQYIYHFGFTYKRIGVLVYLLLTIIGLTTTAIKVKKIKNFWYLLRINTLTAFTILIVSCVINWDSYITTYNLYYAQSMDFKYLINLSNNNTFILKNYSDNVHLKESNKFEVDKKYRNYLFELKNNNWQEIHYDNFKIKQKR</sequence>
<dbReference type="InterPro" id="IPR025291">
    <property type="entry name" value="DUF4153"/>
</dbReference>
<evidence type="ECO:0000256" key="1">
    <source>
        <dbReference type="SAM" id="Phobius"/>
    </source>
</evidence>
<dbReference type="RefSeq" id="WP_415864612.1">
    <property type="nucleotide sequence ID" value="NZ_CP134537.1"/>
</dbReference>
<dbReference type="Pfam" id="PF13687">
    <property type="entry name" value="DUF4153"/>
    <property type="match status" value="1"/>
</dbReference>
<feature type="transmembrane region" description="Helical" evidence="1">
    <location>
        <begin position="226"/>
        <end position="250"/>
    </location>
</feature>
<organism evidence="2 3">
    <name type="scientific">Thalassobellus suaedae</name>
    <dbReference type="NCBI Taxonomy" id="3074124"/>
    <lineage>
        <taxon>Bacteria</taxon>
        <taxon>Pseudomonadati</taxon>
        <taxon>Bacteroidota</taxon>
        <taxon>Flavobacteriia</taxon>
        <taxon>Flavobacteriales</taxon>
        <taxon>Flavobacteriaceae</taxon>
        <taxon>Thalassobellus</taxon>
    </lineage>
</organism>
<keyword evidence="1" id="KW-1133">Transmembrane helix</keyword>
<keyword evidence="1" id="KW-0812">Transmembrane</keyword>
<proteinExistence type="predicted"/>
<feature type="transmembrane region" description="Helical" evidence="1">
    <location>
        <begin position="131"/>
        <end position="152"/>
    </location>
</feature>
<feature type="transmembrane region" description="Helical" evidence="1">
    <location>
        <begin position="168"/>
        <end position="186"/>
    </location>
</feature>
<protein>
    <submittedName>
        <fullName evidence="2">DUF4153 domain-containing protein</fullName>
    </submittedName>
</protein>